<comment type="caution">
    <text evidence="1">The sequence shown here is derived from an EMBL/GenBank/DDBJ whole genome shotgun (WGS) entry which is preliminary data.</text>
</comment>
<reference evidence="1 2" key="1">
    <citation type="journal article" date="2022" name="Hortic Res">
        <title>A haplotype resolved chromosomal level avocado genome allows analysis of novel avocado genes.</title>
        <authorList>
            <person name="Nath O."/>
            <person name="Fletcher S.J."/>
            <person name="Hayward A."/>
            <person name="Shaw L.M."/>
            <person name="Masouleh A.K."/>
            <person name="Furtado A."/>
            <person name="Henry R.J."/>
            <person name="Mitter N."/>
        </authorList>
    </citation>
    <scope>NUCLEOTIDE SEQUENCE [LARGE SCALE GENOMIC DNA]</scope>
    <source>
        <strain evidence="2">cv. Hass</strain>
    </source>
</reference>
<dbReference type="Proteomes" id="UP001234297">
    <property type="component" value="Chromosome 9"/>
</dbReference>
<evidence type="ECO:0000313" key="1">
    <source>
        <dbReference type="EMBL" id="KAJ8619580.1"/>
    </source>
</evidence>
<protein>
    <submittedName>
        <fullName evidence="1">Uncharacterized protein</fullName>
    </submittedName>
</protein>
<accession>A0ACC2KEM0</accession>
<organism evidence="1 2">
    <name type="scientific">Persea americana</name>
    <name type="common">Avocado</name>
    <dbReference type="NCBI Taxonomy" id="3435"/>
    <lineage>
        <taxon>Eukaryota</taxon>
        <taxon>Viridiplantae</taxon>
        <taxon>Streptophyta</taxon>
        <taxon>Embryophyta</taxon>
        <taxon>Tracheophyta</taxon>
        <taxon>Spermatophyta</taxon>
        <taxon>Magnoliopsida</taxon>
        <taxon>Magnoliidae</taxon>
        <taxon>Laurales</taxon>
        <taxon>Lauraceae</taxon>
        <taxon>Persea</taxon>
    </lineage>
</organism>
<keyword evidence="2" id="KW-1185">Reference proteome</keyword>
<proteinExistence type="predicted"/>
<name>A0ACC2KEM0_PERAE</name>
<sequence>MIGSKEGSFSIGMEETKPAPVNVRKDPVLTVLWVSAFTKIGMEKPGLSFSASVMEMEICMGSASQLLCFVDGDGDLHGFNFSASVPQWR</sequence>
<dbReference type="EMBL" id="CM056817">
    <property type="protein sequence ID" value="KAJ8619580.1"/>
    <property type="molecule type" value="Genomic_DNA"/>
</dbReference>
<evidence type="ECO:0000313" key="2">
    <source>
        <dbReference type="Proteomes" id="UP001234297"/>
    </source>
</evidence>
<gene>
    <name evidence="1" type="ORF">MRB53_028109</name>
</gene>